<accession>A0ABW1EJL4</accession>
<comment type="subcellular location">
    <subcellularLocation>
        <location evidence="1">Membrane</location>
        <topology evidence="1">Multi-pass membrane protein</topology>
    </subcellularLocation>
</comment>
<evidence type="ECO:0000256" key="2">
    <source>
        <dbReference type="ARBA" id="ARBA00022692"/>
    </source>
</evidence>
<evidence type="ECO:0000256" key="5">
    <source>
        <dbReference type="SAM" id="Phobius"/>
    </source>
</evidence>
<evidence type="ECO:0000259" key="6">
    <source>
        <dbReference type="Pfam" id="PF01694"/>
    </source>
</evidence>
<evidence type="ECO:0000256" key="3">
    <source>
        <dbReference type="ARBA" id="ARBA00022989"/>
    </source>
</evidence>
<keyword evidence="4 5" id="KW-0472">Membrane</keyword>
<evidence type="ECO:0000256" key="4">
    <source>
        <dbReference type="ARBA" id="ARBA00023136"/>
    </source>
</evidence>
<evidence type="ECO:0000313" key="7">
    <source>
        <dbReference type="EMBL" id="MFC5863470.1"/>
    </source>
</evidence>
<dbReference type="InterPro" id="IPR013861">
    <property type="entry name" value="TMEM115/Pdh1/Rbl19"/>
</dbReference>
<sequence length="272" mass="30833">MPGQIQFAMPDFKGATRRLILWNLGAFFVVLLAGVAHIDALASFFGSVALRPEMFLAGQVWQPFTYSLIHVGVINTAFELLSLWFLCGFLEMMHGDRWLMWLYAISVLGAAITAIVIFVVGMKIGYPPPLIPIYGCMGGIFGLLVAIGLLHGETEFQLMFVLGMKAKYMAIVYGLITLAMTFGESRMYAFAELGGGLAALFYVRFAPSKGFGFAFSESWYGLRNRYYRWKRRRAASKFEVYMKKQGRTVRFDGQGRMIDDDDVRHDDRKRWN</sequence>
<dbReference type="SUPFAM" id="SSF144091">
    <property type="entry name" value="Rhomboid-like"/>
    <property type="match status" value="1"/>
</dbReference>
<dbReference type="InterPro" id="IPR035952">
    <property type="entry name" value="Rhomboid-like_sf"/>
</dbReference>
<feature type="transmembrane region" description="Helical" evidence="5">
    <location>
        <begin position="20"/>
        <end position="44"/>
    </location>
</feature>
<feature type="domain" description="Peptidase S54 rhomboid" evidence="6">
    <location>
        <begin position="58"/>
        <end position="203"/>
    </location>
</feature>
<organism evidence="7 8">
    <name type="scientific">Acidicapsa dinghuensis</name>
    <dbReference type="NCBI Taxonomy" id="2218256"/>
    <lineage>
        <taxon>Bacteria</taxon>
        <taxon>Pseudomonadati</taxon>
        <taxon>Acidobacteriota</taxon>
        <taxon>Terriglobia</taxon>
        <taxon>Terriglobales</taxon>
        <taxon>Acidobacteriaceae</taxon>
        <taxon>Acidicapsa</taxon>
    </lineage>
</organism>
<dbReference type="GO" id="GO:0006508">
    <property type="term" value="P:proteolysis"/>
    <property type="evidence" value="ECO:0007669"/>
    <property type="project" value="UniProtKB-KW"/>
</dbReference>
<keyword evidence="8" id="KW-1185">Reference proteome</keyword>
<feature type="transmembrane region" description="Helical" evidence="5">
    <location>
        <begin position="201"/>
        <end position="222"/>
    </location>
</feature>
<dbReference type="PANTHER" id="PTHR13377">
    <property type="entry name" value="PLACENTAL PROTEIN 6"/>
    <property type="match status" value="1"/>
</dbReference>
<dbReference type="EC" id="3.4.21.-" evidence="7"/>
<keyword evidence="7" id="KW-0378">Hydrolase</keyword>
<evidence type="ECO:0000313" key="8">
    <source>
        <dbReference type="Proteomes" id="UP001596091"/>
    </source>
</evidence>
<feature type="transmembrane region" description="Helical" evidence="5">
    <location>
        <begin position="131"/>
        <end position="150"/>
    </location>
</feature>
<dbReference type="RefSeq" id="WP_263340462.1">
    <property type="nucleotide sequence ID" value="NZ_JAGSYH010000005.1"/>
</dbReference>
<dbReference type="InterPro" id="IPR022764">
    <property type="entry name" value="Peptidase_S54_rhomboid_dom"/>
</dbReference>
<keyword evidence="2 5" id="KW-0812">Transmembrane</keyword>
<protein>
    <submittedName>
        <fullName evidence="7">Rhomboid family intramembrane serine protease</fullName>
        <ecNumber evidence="7">3.4.21.-</ecNumber>
    </submittedName>
</protein>
<proteinExistence type="predicted"/>
<keyword evidence="7" id="KW-0645">Protease</keyword>
<dbReference type="GO" id="GO:0008233">
    <property type="term" value="F:peptidase activity"/>
    <property type="evidence" value="ECO:0007669"/>
    <property type="project" value="UniProtKB-KW"/>
</dbReference>
<gene>
    <name evidence="7" type="ORF">ACFPT7_14285</name>
</gene>
<dbReference type="Gene3D" id="1.20.1540.10">
    <property type="entry name" value="Rhomboid-like"/>
    <property type="match status" value="1"/>
</dbReference>
<dbReference type="Proteomes" id="UP001596091">
    <property type="component" value="Unassembled WGS sequence"/>
</dbReference>
<reference evidence="8" key="1">
    <citation type="journal article" date="2019" name="Int. J. Syst. Evol. Microbiol.">
        <title>The Global Catalogue of Microorganisms (GCM) 10K type strain sequencing project: providing services to taxonomists for standard genome sequencing and annotation.</title>
        <authorList>
            <consortium name="The Broad Institute Genomics Platform"/>
            <consortium name="The Broad Institute Genome Sequencing Center for Infectious Disease"/>
            <person name="Wu L."/>
            <person name="Ma J."/>
        </authorList>
    </citation>
    <scope>NUCLEOTIDE SEQUENCE [LARGE SCALE GENOMIC DNA]</scope>
    <source>
        <strain evidence="8">JCM 4087</strain>
    </source>
</reference>
<evidence type="ECO:0000256" key="1">
    <source>
        <dbReference type="ARBA" id="ARBA00004141"/>
    </source>
</evidence>
<dbReference type="Pfam" id="PF01694">
    <property type="entry name" value="Rhomboid"/>
    <property type="match status" value="1"/>
</dbReference>
<feature type="transmembrane region" description="Helical" evidence="5">
    <location>
        <begin position="64"/>
        <end position="86"/>
    </location>
</feature>
<comment type="caution">
    <text evidence="7">The sequence shown here is derived from an EMBL/GenBank/DDBJ whole genome shotgun (WGS) entry which is preliminary data.</text>
</comment>
<keyword evidence="3 5" id="KW-1133">Transmembrane helix</keyword>
<feature type="transmembrane region" description="Helical" evidence="5">
    <location>
        <begin position="170"/>
        <end position="189"/>
    </location>
</feature>
<name>A0ABW1EJL4_9BACT</name>
<feature type="transmembrane region" description="Helical" evidence="5">
    <location>
        <begin position="98"/>
        <end position="119"/>
    </location>
</feature>
<dbReference type="PANTHER" id="PTHR13377:SF3">
    <property type="entry name" value="TRANSMEMBRANE PROTEIN 115"/>
    <property type="match status" value="1"/>
</dbReference>
<dbReference type="EMBL" id="JBHSPH010000005">
    <property type="protein sequence ID" value="MFC5863470.1"/>
    <property type="molecule type" value="Genomic_DNA"/>
</dbReference>